<organism evidence="2 3">
    <name type="scientific">Roseburia intestinalis</name>
    <dbReference type="NCBI Taxonomy" id="166486"/>
    <lineage>
        <taxon>Bacteria</taxon>
        <taxon>Bacillati</taxon>
        <taxon>Bacillota</taxon>
        <taxon>Clostridia</taxon>
        <taxon>Lachnospirales</taxon>
        <taxon>Lachnospiraceae</taxon>
        <taxon>Roseburia</taxon>
    </lineage>
</organism>
<proteinExistence type="predicted"/>
<evidence type="ECO:0000313" key="2">
    <source>
        <dbReference type="EMBL" id="CUN29920.1"/>
    </source>
</evidence>
<gene>
    <name evidence="2" type="ORF">ERS852572_03424</name>
</gene>
<dbReference type="InterPro" id="IPR027417">
    <property type="entry name" value="P-loop_NTPase"/>
</dbReference>
<dbReference type="GO" id="GO:0004386">
    <property type="term" value="F:helicase activity"/>
    <property type="evidence" value="ECO:0007669"/>
    <property type="project" value="UniProtKB-KW"/>
</dbReference>
<keyword evidence="2" id="KW-0547">Nucleotide-binding</keyword>
<dbReference type="InterPro" id="IPR027785">
    <property type="entry name" value="UvrD-like_helicase_C"/>
</dbReference>
<dbReference type="Pfam" id="PF13538">
    <property type="entry name" value="UvrD_C_2"/>
    <property type="match status" value="1"/>
</dbReference>
<dbReference type="RefSeq" id="WP_055195926.1">
    <property type="nucleotide sequence ID" value="NZ_CABIYH010000035.1"/>
</dbReference>
<dbReference type="Gene3D" id="3.40.50.300">
    <property type="entry name" value="P-loop containing nucleotide triphosphate hydrolases"/>
    <property type="match status" value="1"/>
</dbReference>
<sequence length="178" mass="21203">MDETNSFNYFNGLEQRLEAKSIATYNVMDRDYVKGFYREGNVTLSSIFKAKGNEAAMVFVIGCDVFEDKKDSRIMRNKVFTAFTRAKIWLRISGTGEECLKQMLYEMNQLKEHEFKFDFLNKPTHLLDKDWNERSENYDNEQAFYEELLEMSRKKGISVDRILQMYTQKKKEDEKIDE</sequence>
<reference evidence="2 3" key="1">
    <citation type="submission" date="2015-09" db="EMBL/GenBank/DDBJ databases">
        <authorList>
            <consortium name="Pathogen Informatics"/>
        </authorList>
    </citation>
    <scope>NUCLEOTIDE SEQUENCE [LARGE SCALE GENOMIC DNA]</scope>
    <source>
        <strain evidence="2 3">2789STDY5834960</strain>
    </source>
</reference>
<dbReference type="AlphaFoldDB" id="A0A173VT33"/>
<dbReference type="Proteomes" id="UP000095350">
    <property type="component" value="Unassembled WGS sequence"/>
</dbReference>
<keyword evidence="2" id="KW-0347">Helicase</keyword>
<protein>
    <submittedName>
        <fullName evidence="2">Superfamily I DNA and RNA helicases</fullName>
    </submittedName>
</protein>
<feature type="domain" description="UvrD-like helicase C-terminal" evidence="1">
    <location>
        <begin position="42"/>
        <end position="92"/>
    </location>
</feature>
<dbReference type="STRING" id="166486.ERS852572_03424"/>
<dbReference type="EMBL" id="CYXZ01000035">
    <property type="protein sequence ID" value="CUN29920.1"/>
    <property type="molecule type" value="Genomic_DNA"/>
</dbReference>
<dbReference type="OrthoDB" id="7211215at2"/>
<evidence type="ECO:0000259" key="1">
    <source>
        <dbReference type="Pfam" id="PF13538"/>
    </source>
</evidence>
<name>A0A173VT33_9FIRM</name>
<keyword evidence="2" id="KW-0378">Hydrolase</keyword>
<dbReference type="PaxDb" id="166486-ERS852572_03424"/>
<dbReference type="SUPFAM" id="SSF52540">
    <property type="entry name" value="P-loop containing nucleoside triphosphate hydrolases"/>
    <property type="match status" value="1"/>
</dbReference>
<evidence type="ECO:0000313" key="3">
    <source>
        <dbReference type="Proteomes" id="UP000095350"/>
    </source>
</evidence>
<keyword evidence="2" id="KW-0067">ATP-binding</keyword>
<accession>A0A173VT33</accession>